<keyword evidence="5" id="KW-0418">Kinase</keyword>
<dbReference type="SUPFAM" id="SSF56112">
    <property type="entry name" value="Protein kinase-like (PK-like)"/>
    <property type="match status" value="1"/>
</dbReference>
<accession>A0ABR9PXL7</accession>
<dbReference type="PROSITE" id="PS00107">
    <property type="entry name" value="PROTEIN_KINASE_ATP"/>
    <property type="match status" value="1"/>
</dbReference>
<evidence type="ECO:0000256" key="5">
    <source>
        <dbReference type="ARBA" id="ARBA00022777"/>
    </source>
</evidence>
<feature type="transmembrane region" description="Helical" evidence="10">
    <location>
        <begin position="367"/>
        <end position="388"/>
    </location>
</feature>
<gene>
    <name evidence="12" type="ORF">G4177_31030</name>
</gene>
<evidence type="ECO:0000259" key="11">
    <source>
        <dbReference type="PROSITE" id="PS50011"/>
    </source>
</evidence>
<dbReference type="Gene3D" id="3.30.2420.10">
    <property type="entry name" value="TonB"/>
    <property type="match status" value="1"/>
</dbReference>
<evidence type="ECO:0000256" key="10">
    <source>
        <dbReference type="SAM" id="Phobius"/>
    </source>
</evidence>
<keyword evidence="13" id="KW-1185">Reference proteome</keyword>
<organism evidence="12 13">
    <name type="scientific">Corallococcus soli</name>
    <dbReference type="NCBI Taxonomy" id="2710757"/>
    <lineage>
        <taxon>Bacteria</taxon>
        <taxon>Pseudomonadati</taxon>
        <taxon>Myxococcota</taxon>
        <taxon>Myxococcia</taxon>
        <taxon>Myxococcales</taxon>
        <taxon>Cystobacterineae</taxon>
        <taxon>Myxococcaceae</taxon>
        <taxon>Corallococcus</taxon>
    </lineage>
</organism>
<feature type="binding site" evidence="9">
    <location>
        <position position="55"/>
    </location>
    <ligand>
        <name>ATP</name>
        <dbReference type="ChEBI" id="CHEBI:30616"/>
    </ligand>
</feature>
<dbReference type="SUPFAM" id="SSF74653">
    <property type="entry name" value="TolA/TonB C-terminal domain"/>
    <property type="match status" value="1"/>
</dbReference>
<dbReference type="PANTHER" id="PTHR43289:SF6">
    <property type="entry name" value="SERINE_THREONINE-PROTEIN KINASE NEKL-3"/>
    <property type="match status" value="1"/>
</dbReference>
<keyword evidence="6 9" id="KW-0067">ATP-binding</keyword>
<dbReference type="EMBL" id="JAAIYO010000013">
    <property type="protein sequence ID" value="MBE4752604.1"/>
    <property type="molecule type" value="Genomic_DNA"/>
</dbReference>
<dbReference type="RefSeq" id="WP_193429794.1">
    <property type="nucleotide sequence ID" value="NZ_CBCSIP010000019.1"/>
</dbReference>
<evidence type="ECO:0000256" key="3">
    <source>
        <dbReference type="ARBA" id="ARBA00022692"/>
    </source>
</evidence>
<evidence type="ECO:0000256" key="6">
    <source>
        <dbReference type="ARBA" id="ARBA00022840"/>
    </source>
</evidence>
<evidence type="ECO:0000313" key="13">
    <source>
        <dbReference type="Proteomes" id="UP001516472"/>
    </source>
</evidence>
<name>A0ABR9PXL7_9BACT</name>
<dbReference type="SMART" id="SM00220">
    <property type="entry name" value="S_TKc"/>
    <property type="match status" value="1"/>
</dbReference>
<evidence type="ECO:0000256" key="1">
    <source>
        <dbReference type="ARBA" id="ARBA00004167"/>
    </source>
</evidence>
<comment type="subcellular location">
    <subcellularLocation>
        <location evidence="1">Membrane</location>
        <topology evidence="1">Single-pass membrane protein</topology>
    </subcellularLocation>
</comment>
<keyword evidence="3 10" id="KW-0812">Transmembrane</keyword>
<keyword evidence="8 10" id="KW-0472">Membrane</keyword>
<evidence type="ECO:0000256" key="4">
    <source>
        <dbReference type="ARBA" id="ARBA00022741"/>
    </source>
</evidence>
<evidence type="ECO:0000256" key="9">
    <source>
        <dbReference type="PROSITE-ProRule" id="PRU10141"/>
    </source>
</evidence>
<evidence type="ECO:0000313" key="12">
    <source>
        <dbReference type="EMBL" id="MBE4752604.1"/>
    </source>
</evidence>
<dbReference type="PROSITE" id="PS00108">
    <property type="entry name" value="PROTEIN_KINASE_ST"/>
    <property type="match status" value="1"/>
</dbReference>
<dbReference type="Pfam" id="PF03544">
    <property type="entry name" value="TonB_C"/>
    <property type="match status" value="1"/>
</dbReference>
<dbReference type="PANTHER" id="PTHR43289">
    <property type="entry name" value="MITOGEN-ACTIVATED PROTEIN KINASE KINASE KINASE 20-RELATED"/>
    <property type="match status" value="1"/>
</dbReference>
<reference evidence="12 13" key="1">
    <citation type="submission" date="2020-02" db="EMBL/GenBank/DDBJ databases">
        <authorList>
            <person name="Babadi Z.K."/>
            <person name="Risdian C."/>
            <person name="Ebrahimipour G.H."/>
            <person name="Wink J."/>
        </authorList>
    </citation>
    <scope>NUCLEOTIDE SEQUENCE [LARGE SCALE GENOMIC DNA]</scope>
    <source>
        <strain evidence="12 13">ZKHCc1 1396</strain>
    </source>
</reference>
<keyword evidence="7 10" id="KW-1133">Transmembrane helix</keyword>
<keyword evidence="2" id="KW-0808">Transferase</keyword>
<dbReference type="Gene3D" id="1.10.510.10">
    <property type="entry name" value="Transferase(Phosphotransferase) domain 1"/>
    <property type="match status" value="1"/>
</dbReference>
<dbReference type="InterPro" id="IPR000719">
    <property type="entry name" value="Prot_kinase_dom"/>
</dbReference>
<dbReference type="PROSITE" id="PS50011">
    <property type="entry name" value="PROTEIN_KINASE_DOM"/>
    <property type="match status" value="1"/>
</dbReference>
<keyword evidence="4 9" id="KW-0547">Nucleotide-binding</keyword>
<protein>
    <submittedName>
        <fullName evidence="12">TonB family protein</fullName>
    </submittedName>
</protein>
<proteinExistence type="predicted"/>
<evidence type="ECO:0000256" key="2">
    <source>
        <dbReference type="ARBA" id="ARBA00022679"/>
    </source>
</evidence>
<dbReference type="InterPro" id="IPR037682">
    <property type="entry name" value="TonB_C"/>
</dbReference>
<dbReference type="Proteomes" id="UP001516472">
    <property type="component" value="Unassembled WGS sequence"/>
</dbReference>
<dbReference type="InterPro" id="IPR006260">
    <property type="entry name" value="TonB/TolA_C"/>
</dbReference>
<sequence>MIKSDSPSPEAPGTDPLIGRTLNGRFSILEPLGVGGMGKVYRALQAPLERVVALKVLNPNFPSSRDPGFQKRFLREASLTSKLRHPNTVTVIDYGQTDDGIYYIAMEYLEGRTLAQVLGQVGPLPWMRAVSVAQQVCRSLREAHSLGIIHRDLKPANIMILSESDQELVKVLDFGLVKSVAPQEGPVSPEITQNGTFLGSPQYMAPEQARNVADARSDVYSLGIMLFQMLMGRPPFIARDHIELIFAHYKEPPPTFQAVRPDLAVPPEIEMVVRRCLEKEPSRRFQTMDELLEGLREAHMSAGGNSGVFRRMGGASTTGPYPSPPTTGPYASPIFANVGNHDGNDGLAVDISVEVPQDVQRARQRTLLMGGLVGGVVVAGLVGTLLFFMRGDSEDKPAQPVAQAAAPTQPAVAEAPSAPAAGKVRFRLMSQPSGARVFHKGKEKGTTPFILELPLGNEGSITAELTFVMEGYQTETVVTGGSGEVVLSQKLSKRRGGSERPGRVELNNATTPEDFENVAPATPGGLAAPVMMQASSANAAVPATASDTSAGALGASAATVQVSAAGSLAVPSLTTGALAPVRADAVIPFNEGMERPVMLEEGRSMAYSREALATKSEGLVAVRCTITTKGRVENCRVLKMVQHMERSVLDSLQSRVYKPIQYQGRPVNVDYTFTMRLVAPKR</sequence>
<feature type="domain" description="Protein kinase" evidence="11">
    <location>
        <begin position="26"/>
        <end position="302"/>
    </location>
</feature>
<dbReference type="InterPro" id="IPR011009">
    <property type="entry name" value="Kinase-like_dom_sf"/>
</dbReference>
<dbReference type="InterPro" id="IPR008271">
    <property type="entry name" value="Ser/Thr_kinase_AS"/>
</dbReference>
<dbReference type="InterPro" id="IPR017441">
    <property type="entry name" value="Protein_kinase_ATP_BS"/>
</dbReference>
<dbReference type="Pfam" id="PF00069">
    <property type="entry name" value="Pkinase"/>
    <property type="match status" value="1"/>
</dbReference>
<comment type="caution">
    <text evidence="12">The sequence shown here is derived from an EMBL/GenBank/DDBJ whole genome shotgun (WGS) entry which is preliminary data.</text>
</comment>
<dbReference type="CDD" id="cd14014">
    <property type="entry name" value="STKc_PknB_like"/>
    <property type="match status" value="1"/>
</dbReference>
<evidence type="ECO:0000256" key="8">
    <source>
        <dbReference type="ARBA" id="ARBA00023136"/>
    </source>
</evidence>
<dbReference type="NCBIfam" id="TIGR01352">
    <property type="entry name" value="tonB_Cterm"/>
    <property type="match status" value="1"/>
</dbReference>
<evidence type="ECO:0000256" key="7">
    <source>
        <dbReference type="ARBA" id="ARBA00022989"/>
    </source>
</evidence>
<dbReference type="Gene3D" id="3.30.200.20">
    <property type="entry name" value="Phosphorylase Kinase, domain 1"/>
    <property type="match status" value="1"/>
</dbReference>